<sequence length="117" mass="13395">MIECLSHDQGISTRSTMRTTSKSRGLRVPGHCGCSCRPVVRWSETNTNPDNPFFGCPNYNTWGKTWCGFFVWTNDAEIEEEEHEGRLDTAANDNEQVKVNLAWRIGRLEVEVRTQKC</sequence>
<evidence type="ECO:0000256" key="1">
    <source>
        <dbReference type="SAM" id="MobiDB-lite"/>
    </source>
</evidence>
<accession>A0A445ECF3</accession>
<comment type="caution">
    <text evidence="2">The sequence shown here is derived from an EMBL/GenBank/DDBJ whole genome shotgun (WGS) entry which is preliminary data.</text>
</comment>
<dbReference type="AlphaFoldDB" id="A0A445ECF3"/>
<keyword evidence="3" id="KW-1185">Reference proteome</keyword>
<organism evidence="2 3">
    <name type="scientific">Arachis hypogaea</name>
    <name type="common">Peanut</name>
    <dbReference type="NCBI Taxonomy" id="3818"/>
    <lineage>
        <taxon>Eukaryota</taxon>
        <taxon>Viridiplantae</taxon>
        <taxon>Streptophyta</taxon>
        <taxon>Embryophyta</taxon>
        <taxon>Tracheophyta</taxon>
        <taxon>Spermatophyta</taxon>
        <taxon>Magnoliopsida</taxon>
        <taxon>eudicotyledons</taxon>
        <taxon>Gunneridae</taxon>
        <taxon>Pentapetalae</taxon>
        <taxon>rosids</taxon>
        <taxon>fabids</taxon>
        <taxon>Fabales</taxon>
        <taxon>Fabaceae</taxon>
        <taxon>Papilionoideae</taxon>
        <taxon>50 kb inversion clade</taxon>
        <taxon>dalbergioids sensu lato</taxon>
        <taxon>Dalbergieae</taxon>
        <taxon>Pterocarpus clade</taxon>
        <taxon>Arachis</taxon>
    </lineage>
</organism>
<feature type="region of interest" description="Disordered" evidence="1">
    <location>
        <begin position="1"/>
        <end position="20"/>
    </location>
</feature>
<gene>
    <name evidence="2" type="ORF">Ahy_A02g007246</name>
</gene>
<evidence type="ECO:0000313" key="2">
    <source>
        <dbReference type="EMBL" id="RYR72989.1"/>
    </source>
</evidence>
<reference evidence="2 3" key="1">
    <citation type="submission" date="2019-01" db="EMBL/GenBank/DDBJ databases">
        <title>Sequencing of cultivated peanut Arachis hypogaea provides insights into genome evolution and oil improvement.</title>
        <authorList>
            <person name="Chen X."/>
        </authorList>
    </citation>
    <scope>NUCLEOTIDE SEQUENCE [LARGE SCALE GENOMIC DNA]</scope>
    <source>
        <strain evidence="3">cv. Fuhuasheng</strain>
        <tissue evidence="2">Leaves</tissue>
    </source>
</reference>
<dbReference type="EMBL" id="SDMP01000002">
    <property type="protein sequence ID" value="RYR72989.1"/>
    <property type="molecule type" value="Genomic_DNA"/>
</dbReference>
<dbReference type="Proteomes" id="UP000289738">
    <property type="component" value="Chromosome A02"/>
</dbReference>
<evidence type="ECO:0000313" key="3">
    <source>
        <dbReference type="Proteomes" id="UP000289738"/>
    </source>
</evidence>
<evidence type="ECO:0008006" key="4">
    <source>
        <dbReference type="Google" id="ProtNLM"/>
    </source>
</evidence>
<proteinExistence type="predicted"/>
<name>A0A445ECF3_ARAHY</name>
<protein>
    <recommendedName>
        <fullName evidence="4">Zinc finger GRF-type domain-containing protein</fullName>
    </recommendedName>
</protein>